<name>B0ERC7_ENTDS</name>
<sequence length="182" mass="20982">MARLLDVTKLTISVPSASPHFPAMMVAVEQWNSVNSAIRIIIENIPPSISHAELLGLLYRFSGTLGKYAKKLESFAATPVQWNDIKSNYNQYIEYYSQKIPENTSVNPEQFVFNLARNKLGEALQQKEECKMNQQPVNDIIKRLFFQCDDLFKLLLEWCDREEESTMVLKFIELIQEVISGF</sequence>
<dbReference type="Proteomes" id="UP000008076">
    <property type="component" value="Unassembled WGS sequence"/>
</dbReference>
<dbReference type="EMBL" id="DS550468">
    <property type="protein sequence ID" value="EDR22918.1"/>
    <property type="molecule type" value="Genomic_DNA"/>
</dbReference>
<gene>
    <name evidence="1" type="ORF">EDI_240760</name>
</gene>
<dbReference type="OrthoDB" id="27931at2759"/>
<proteinExistence type="predicted"/>
<evidence type="ECO:0000313" key="1">
    <source>
        <dbReference type="EMBL" id="EDR22918.1"/>
    </source>
</evidence>
<dbReference type="GeneID" id="5885820"/>
<keyword evidence="2" id="KW-1185">Reference proteome</keyword>
<dbReference type="AlphaFoldDB" id="B0ERC7"/>
<protein>
    <submittedName>
        <fullName evidence="1">Uncharacterized protein</fullName>
    </submittedName>
</protein>
<reference evidence="2" key="1">
    <citation type="submission" date="2007-12" db="EMBL/GenBank/DDBJ databases">
        <title>Annotation of Entamoeba dispar SAW760.</title>
        <authorList>
            <person name="Lorenzi H."/>
            <person name="Inman J."/>
            <person name="Schobel S."/>
            <person name="Amedeo P."/>
            <person name="Caler E."/>
        </authorList>
    </citation>
    <scope>NUCLEOTIDE SEQUENCE [LARGE SCALE GENOMIC DNA]</scope>
    <source>
        <strain evidence="2">ATCC PRA-260 / SAW760</strain>
    </source>
</reference>
<dbReference type="VEuPathDB" id="AmoebaDB:EDI_240760"/>
<accession>B0ERC7</accession>
<organism evidence="2">
    <name type="scientific">Entamoeba dispar (strain ATCC PRA-260 / SAW760)</name>
    <dbReference type="NCBI Taxonomy" id="370354"/>
    <lineage>
        <taxon>Eukaryota</taxon>
        <taxon>Amoebozoa</taxon>
        <taxon>Evosea</taxon>
        <taxon>Archamoebae</taxon>
        <taxon>Mastigamoebida</taxon>
        <taxon>Entamoebidae</taxon>
        <taxon>Entamoeba</taxon>
    </lineage>
</organism>
<dbReference type="KEGG" id="edi:EDI_240760"/>
<dbReference type="eggNOG" id="ENOG502RBJA">
    <property type="taxonomic scope" value="Eukaryota"/>
</dbReference>
<evidence type="ECO:0000313" key="2">
    <source>
        <dbReference type="Proteomes" id="UP000008076"/>
    </source>
</evidence>
<dbReference type="OMA" id="DQWNSIN"/>
<dbReference type="RefSeq" id="XP_001740654.1">
    <property type="nucleotide sequence ID" value="XM_001740602.1"/>
</dbReference>